<evidence type="ECO:0000313" key="11">
    <source>
        <dbReference type="Proteomes" id="UP000050417"/>
    </source>
</evidence>
<keyword evidence="7 8" id="KW-0472">Membrane</keyword>
<evidence type="ECO:0000313" key="10">
    <source>
        <dbReference type="EMBL" id="KPL77016.1"/>
    </source>
</evidence>
<comment type="similarity">
    <text evidence="2">Belongs to the ABC-2 integral membrane protein family.</text>
</comment>
<dbReference type="Gene3D" id="3.40.1710.10">
    <property type="entry name" value="abc type-2 transporter like domain"/>
    <property type="match status" value="1"/>
</dbReference>
<feature type="transmembrane region" description="Helical" evidence="8">
    <location>
        <begin position="342"/>
        <end position="363"/>
    </location>
</feature>
<organism evidence="10 11">
    <name type="scientific">Ornatilinea apprima</name>
    <dbReference type="NCBI Taxonomy" id="1134406"/>
    <lineage>
        <taxon>Bacteria</taxon>
        <taxon>Bacillati</taxon>
        <taxon>Chloroflexota</taxon>
        <taxon>Anaerolineae</taxon>
        <taxon>Anaerolineales</taxon>
        <taxon>Anaerolineaceae</taxon>
        <taxon>Ornatilinea</taxon>
    </lineage>
</organism>
<evidence type="ECO:0000256" key="4">
    <source>
        <dbReference type="ARBA" id="ARBA00022475"/>
    </source>
</evidence>
<dbReference type="RefSeq" id="WP_075062976.1">
    <property type="nucleotide sequence ID" value="NZ_LGCL01000024.1"/>
</dbReference>
<feature type="transmembrane region" description="Helical" evidence="8">
    <location>
        <begin position="395"/>
        <end position="417"/>
    </location>
</feature>
<feature type="transmembrane region" description="Helical" evidence="8">
    <location>
        <begin position="20"/>
        <end position="45"/>
    </location>
</feature>
<dbReference type="Pfam" id="PF12698">
    <property type="entry name" value="ABC2_membrane_3"/>
    <property type="match status" value="1"/>
</dbReference>
<gene>
    <name evidence="10" type="ORF">ADN00_10630</name>
</gene>
<feature type="transmembrane region" description="Helical" evidence="8">
    <location>
        <begin position="309"/>
        <end position="330"/>
    </location>
</feature>
<dbReference type="OrthoDB" id="3078158at2"/>
<dbReference type="InterPro" id="IPR013525">
    <property type="entry name" value="ABC2_TM"/>
</dbReference>
<feature type="transmembrane region" description="Helical" evidence="8">
    <location>
        <begin position="233"/>
        <end position="253"/>
    </location>
</feature>
<accession>A0A0P6XLA6</accession>
<evidence type="ECO:0000256" key="7">
    <source>
        <dbReference type="ARBA" id="ARBA00023136"/>
    </source>
</evidence>
<dbReference type="GO" id="GO:0005886">
    <property type="term" value="C:plasma membrane"/>
    <property type="evidence" value="ECO:0007669"/>
    <property type="project" value="UniProtKB-SubCell"/>
</dbReference>
<protein>
    <recommendedName>
        <fullName evidence="9">ABC transmembrane type-2 domain-containing protein</fullName>
    </recommendedName>
</protein>
<keyword evidence="6 8" id="KW-1133">Transmembrane helix</keyword>
<evidence type="ECO:0000256" key="5">
    <source>
        <dbReference type="ARBA" id="ARBA00022692"/>
    </source>
</evidence>
<evidence type="ECO:0000256" key="2">
    <source>
        <dbReference type="ARBA" id="ARBA00007783"/>
    </source>
</evidence>
<keyword evidence="3" id="KW-0813">Transport</keyword>
<dbReference type="STRING" id="1134406.ADN00_10630"/>
<dbReference type="PANTHER" id="PTHR30294">
    <property type="entry name" value="MEMBRANE COMPONENT OF ABC TRANSPORTER YHHJ-RELATED"/>
    <property type="match status" value="1"/>
</dbReference>
<dbReference type="GO" id="GO:0140359">
    <property type="term" value="F:ABC-type transporter activity"/>
    <property type="evidence" value="ECO:0007669"/>
    <property type="project" value="InterPro"/>
</dbReference>
<reference evidence="10 11" key="1">
    <citation type="submission" date="2015-07" db="EMBL/GenBank/DDBJ databases">
        <title>Genome sequence of Ornatilinea apprima DSM 23815.</title>
        <authorList>
            <person name="Hemp J."/>
            <person name="Ward L.M."/>
            <person name="Pace L.A."/>
            <person name="Fischer W.W."/>
        </authorList>
    </citation>
    <scope>NUCLEOTIDE SEQUENCE [LARGE SCALE GENOMIC DNA]</scope>
    <source>
        <strain evidence="10 11">P3M-1</strain>
    </source>
</reference>
<comment type="caution">
    <text evidence="10">The sequence shown here is derived from an EMBL/GenBank/DDBJ whole genome shotgun (WGS) entry which is preliminary data.</text>
</comment>
<evidence type="ECO:0000256" key="6">
    <source>
        <dbReference type="ARBA" id="ARBA00022989"/>
    </source>
</evidence>
<evidence type="ECO:0000256" key="3">
    <source>
        <dbReference type="ARBA" id="ARBA00022448"/>
    </source>
</evidence>
<feature type="domain" description="ABC transmembrane type-2" evidence="9">
    <location>
        <begin position="197"/>
        <end position="420"/>
    </location>
</feature>
<keyword evidence="5 8" id="KW-0812">Transmembrane</keyword>
<evidence type="ECO:0000256" key="1">
    <source>
        <dbReference type="ARBA" id="ARBA00004651"/>
    </source>
</evidence>
<proteinExistence type="inferred from homology"/>
<evidence type="ECO:0000259" key="9">
    <source>
        <dbReference type="PROSITE" id="PS51012"/>
    </source>
</evidence>
<dbReference type="PROSITE" id="PS51012">
    <property type="entry name" value="ABC_TM2"/>
    <property type="match status" value="1"/>
</dbReference>
<dbReference type="PANTHER" id="PTHR30294:SF38">
    <property type="entry name" value="TRANSPORT PERMEASE PROTEIN"/>
    <property type="match status" value="1"/>
</dbReference>
<keyword evidence="11" id="KW-1185">Reference proteome</keyword>
<dbReference type="AlphaFoldDB" id="A0A0P6XLA6"/>
<dbReference type="InterPro" id="IPR051449">
    <property type="entry name" value="ABC-2_transporter_component"/>
</dbReference>
<dbReference type="Proteomes" id="UP000050417">
    <property type="component" value="Unassembled WGS sequence"/>
</dbReference>
<name>A0A0P6XLA6_9CHLR</name>
<dbReference type="InterPro" id="IPR047817">
    <property type="entry name" value="ABC2_TM_bact-type"/>
</dbReference>
<dbReference type="EMBL" id="LGCL01000024">
    <property type="protein sequence ID" value="KPL77016.1"/>
    <property type="molecule type" value="Genomic_DNA"/>
</dbReference>
<keyword evidence="4" id="KW-1003">Cell membrane</keyword>
<feature type="transmembrane region" description="Helical" evidence="8">
    <location>
        <begin position="279"/>
        <end position="303"/>
    </location>
</feature>
<evidence type="ECO:0000256" key="8">
    <source>
        <dbReference type="SAM" id="Phobius"/>
    </source>
</evidence>
<comment type="subcellular location">
    <subcellularLocation>
        <location evidence="1">Cell membrane</location>
        <topology evidence="1">Multi-pass membrane protein</topology>
    </subcellularLocation>
</comment>
<sequence length="422" mass="43779">MAQILAIAYKDFLRSTRSFFALGMMVAAPLLITGLIALAFGGLAASGSGDMTALRVLVLNADQPAEGQMDIGAMVLPFLQDEKMPAWLQAEAAADETAARQALDEGQAGALVLIPANFSDSIAAGQPAQITILQDPTLTIGPAVLENLLHIFTDGISGAQVGLTVITDQLASAGAQVDGSITQTALLAYTDWFKALQQNLNHSAEPQLQIVSPLGVEKDNAANTFQQVIAQTMAGMLIFFTFFTGASSAELLLKEQEEGTLARLFTTPGGRDAILAGKLLSGLLTILAQCAVLMAASSLLFGVKWGSPASVLLAVLATALAATGFGLLLLSGVRSMRQAGPVIGGVISATGMLGGLMTTAVPMPGLFTQLNLLVPQGWALRAWKLTLQGASFADVLFPALVLALIGAACYAAGSFIFRKRFA</sequence>